<feature type="region of interest" description="Disordered" evidence="1">
    <location>
        <begin position="34"/>
        <end position="62"/>
    </location>
</feature>
<feature type="compositionally biased region" description="Polar residues" evidence="1">
    <location>
        <begin position="34"/>
        <end position="45"/>
    </location>
</feature>
<keyword evidence="2" id="KW-1133">Transmembrane helix</keyword>
<proteinExistence type="predicted"/>
<keyword evidence="2" id="KW-0472">Membrane</keyword>
<name>A0A2J5HU36_9EURO</name>
<evidence type="ECO:0000256" key="1">
    <source>
        <dbReference type="SAM" id="MobiDB-lite"/>
    </source>
</evidence>
<evidence type="ECO:0000313" key="4">
    <source>
        <dbReference type="Proteomes" id="UP000235023"/>
    </source>
</evidence>
<dbReference type="Proteomes" id="UP000235023">
    <property type="component" value="Unassembled WGS sequence"/>
</dbReference>
<protein>
    <submittedName>
        <fullName evidence="3">Uncharacterized protein</fullName>
    </submittedName>
</protein>
<keyword evidence="2" id="KW-0812">Transmembrane</keyword>
<reference evidence="4" key="1">
    <citation type="submission" date="2017-12" db="EMBL/GenBank/DDBJ databases">
        <authorList>
            <consortium name="DOE Joint Genome Institute"/>
            <person name="Mondo S.J."/>
            <person name="Kjaerbolling I."/>
            <person name="Vesth T.C."/>
            <person name="Frisvad J.C."/>
            <person name="Nybo J.L."/>
            <person name="Theobald S."/>
            <person name="Kuo A."/>
            <person name="Bowyer P."/>
            <person name="Matsuda Y."/>
            <person name="Lyhne E.K."/>
            <person name="Kogle M.E."/>
            <person name="Clum A."/>
            <person name="Lipzen A."/>
            <person name="Salamov A."/>
            <person name="Ngan C.Y."/>
            <person name="Daum C."/>
            <person name="Chiniquy J."/>
            <person name="Barry K."/>
            <person name="LaButti K."/>
            <person name="Haridas S."/>
            <person name="Simmons B.A."/>
            <person name="Magnuson J.K."/>
            <person name="Mortensen U.H."/>
            <person name="Larsen T.O."/>
            <person name="Grigoriev I.V."/>
            <person name="Baker S.E."/>
            <person name="Andersen M.R."/>
            <person name="Nordberg H.P."/>
            <person name="Cantor M.N."/>
            <person name="Hua S.X."/>
        </authorList>
    </citation>
    <scope>NUCLEOTIDE SEQUENCE [LARGE SCALE GENOMIC DNA]</scope>
    <source>
        <strain evidence="4">IBT 19404</strain>
    </source>
</reference>
<evidence type="ECO:0000313" key="3">
    <source>
        <dbReference type="EMBL" id="PLN80818.1"/>
    </source>
</evidence>
<feature type="transmembrane region" description="Helical" evidence="2">
    <location>
        <begin position="6"/>
        <end position="29"/>
    </location>
</feature>
<gene>
    <name evidence="3" type="ORF">BDW42DRAFT_170211</name>
</gene>
<evidence type="ECO:0000256" key="2">
    <source>
        <dbReference type="SAM" id="Phobius"/>
    </source>
</evidence>
<organism evidence="3 4">
    <name type="scientific">Aspergillus taichungensis</name>
    <dbReference type="NCBI Taxonomy" id="482145"/>
    <lineage>
        <taxon>Eukaryota</taxon>
        <taxon>Fungi</taxon>
        <taxon>Dikarya</taxon>
        <taxon>Ascomycota</taxon>
        <taxon>Pezizomycotina</taxon>
        <taxon>Eurotiomycetes</taxon>
        <taxon>Eurotiomycetidae</taxon>
        <taxon>Eurotiales</taxon>
        <taxon>Aspergillaceae</taxon>
        <taxon>Aspergillus</taxon>
        <taxon>Aspergillus subgen. Circumdati</taxon>
    </lineage>
</organism>
<sequence>MTITTITVITTTLPLSILITSITTMTAYIKAVPAQQTQKDANSASLPDKPPPAKDQDPSIQPALLSLAQSSVEKKNNRAHIQ</sequence>
<dbReference type="AlphaFoldDB" id="A0A2J5HU36"/>
<keyword evidence="4" id="KW-1185">Reference proteome</keyword>
<dbReference type="EMBL" id="KZ559543">
    <property type="protein sequence ID" value="PLN80818.1"/>
    <property type="molecule type" value="Genomic_DNA"/>
</dbReference>
<accession>A0A2J5HU36</accession>